<accession>A0ABM9UKH0</accession>
<name>A0ABM9UKH0_SARVE</name>
<evidence type="ECO:0000313" key="1">
    <source>
        <dbReference type="EMBL" id="CUN45674.1"/>
    </source>
</evidence>
<evidence type="ECO:0000313" key="2">
    <source>
        <dbReference type="Proteomes" id="UP000095488"/>
    </source>
</evidence>
<reference evidence="1 2" key="1">
    <citation type="submission" date="2015-09" db="EMBL/GenBank/DDBJ databases">
        <authorList>
            <consortium name="Pathogen Informatics"/>
        </authorList>
    </citation>
    <scope>NUCLEOTIDE SEQUENCE [LARGE SCALE GENOMIC DNA]</scope>
    <source>
        <strain evidence="1 2">2789STDY5834858</strain>
    </source>
</reference>
<sequence length="113" mass="13647">MEKLFTINKIDFYREEFLDDINEFEDIIDIIQDFQESLKIEKINCVEINDCCNQTTENYISELIGVLTEEDEFYALNEVRSRQKEFENQRLDPFGIQIYKCTKCNKWIINILE</sequence>
<keyword evidence="2" id="KW-1185">Reference proteome</keyword>
<gene>
    <name evidence="1" type="ORF">ERS852473_00196</name>
</gene>
<proteinExistence type="predicted"/>
<protein>
    <submittedName>
        <fullName evidence="1">Uncharacterized protein</fullName>
    </submittedName>
</protein>
<dbReference type="RefSeq" id="WP_055257098.1">
    <property type="nucleotide sequence ID" value="NZ_BCMV01000023.1"/>
</dbReference>
<dbReference type="Proteomes" id="UP000095488">
    <property type="component" value="Unassembled WGS sequence"/>
</dbReference>
<organism evidence="1 2">
    <name type="scientific">Sarcina ventriculi</name>
    <name type="common">Clostridium ventriculi</name>
    <dbReference type="NCBI Taxonomy" id="1267"/>
    <lineage>
        <taxon>Bacteria</taxon>
        <taxon>Bacillati</taxon>
        <taxon>Bacillota</taxon>
        <taxon>Clostridia</taxon>
        <taxon>Eubacteriales</taxon>
        <taxon>Clostridiaceae</taxon>
        <taxon>Sarcina</taxon>
    </lineage>
</organism>
<dbReference type="EMBL" id="CYZR01000001">
    <property type="protein sequence ID" value="CUN45674.1"/>
    <property type="molecule type" value="Genomic_DNA"/>
</dbReference>
<comment type="caution">
    <text evidence="1">The sequence shown here is derived from an EMBL/GenBank/DDBJ whole genome shotgun (WGS) entry which is preliminary data.</text>
</comment>